<evidence type="ECO:0000313" key="2">
    <source>
        <dbReference type="EMBL" id="GAA0966493.1"/>
    </source>
</evidence>
<dbReference type="Proteomes" id="UP001500665">
    <property type="component" value="Unassembled WGS sequence"/>
</dbReference>
<accession>A0ABP4CGA5</accession>
<name>A0ABP4CGA5_9ACTN</name>
<gene>
    <name evidence="2" type="ORF">GCM10009550_68900</name>
</gene>
<protein>
    <recommendedName>
        <fullName evidence="4">Transglycosylase-like protein with SLT domain</fullName>
    </recommendedName>
</protein>
<reference evidence="3" key="1">
    <citation type="journal article" date="2019" name="Int. J. Syst. Evol. Microbiol.">
        <title>The Global Catalogue of Microorganisms (GCM) 10K type strain sequencing project: providing services to taxonomists for standard genome sequencing and annotation.</title>
        <authorList>
            <consortium name="The Broad Institute Genomics Platform"/>
            <consortium name="The Broad Institute Genome Sequencing Center for Infectious Disease"/>
            <person name="Wu L."/>
            <person name="Ma J."/>
        </authorList>
    </citation>
    <scope>NUCLEOTIDE SEQUENCE [LARGE SCALE GENOMIC DNA]</scope>
    <source>
        <strain evidence="3">JCM 10696</strain>
    </source>
</reference>
<sequence>MSMQDSPFRRFLTSTAIVLAVMVGLGAAVWYLEVGGDADPPAIAEDGDLSAGEALRLVQQSNLKPLEPVVVDAIAEAKRRAFLKEKAAKEKARRKAAWYKKHKKEIDAKLAAEKLAKMPNPSSEQNKDAGRKLNAARGWEACWPALEVLWTKESNWNERADNPWSDAYGIPQALPGSKMSSAGPNWETNATTQMLWGLSYIQARYKDPCGAWSFWQRNNWY</sequence>
<evidence type="ECO:0000256" key="1">
    <source>
        <dbReference type="SAM" id="Phobius"/>
    </source>
</evidence>
<comment type="caution">
    <text evidence="2">The sequence shown here is derived from an EMBL/GenBank/DDBJ whole genome shotgun (WGS) entry which is preliminary data.</text>
</comment>
<keyword evidence="1" id="KW-0812">Transmembrane</keyword>
<keyword evidence="1" id="KW-1133">Transmembrane helix</keyword>
<dbReference type="SUPFAM" id="SSF53955">
    <property type="entry name" value="Lysozyme-like"/>
    <property type="match status" value="1"/>
</dbReference>
<keyword evidence="3" id="KW-1185">Reference proteome</keyword>
<dbReference type="InterPro" id="IPR023346">
    <property type="entry name" value="Lysozyme-like_dom_sf"/>
</dbReference>
<organism evidence="2 3">
    <name type="scientific">Actinocorallia libanotica</name>
    <dbReference type="NCBI Taxonomy" id="46162"/>
    <lineage>
        <taxon>Bacteria</taxon>
        <taxon>Bacillati</taxon>
        <taxon>Actinomycetota</taxon>
        <taxon>Actinomycetes</taxon>
        <taxon>Streptosporangiales</taxon>
        <taxon>Thermomonosporaceae</taxon>
        <taxon>Actinocorallia</taxon>
    </lineage>
</organism>
<keyword evidence="1" id="KW-0472">Membrane</keyword>
<dbReference type="EMBL" id="BAAAHH010000044">
    <property type="protein sequence ID" value="GAA0966493.1"/>
    <property type="molecule type" value="Genomic_DNA"/>
</dbReference>
<feature type="transmembrane region" description="Helical" evidence="1">
    <location>
        <begin position="12"/>
        <end position="32"/>
    </location>
</feature>
<proteinExistence type="predicted"/>
<evidence type="ECO:0000313" key="3">
    <source>
        <dbReference type="Proteomes" id="UP001500665"/>
    </source>
</evidence>
<evidence type="ECO:0008006" key="4">
    <source>
        <dbReference type="Google" id="ProtNLM"/>
    </source>
</evidence>